<reference evidence="1" key="1">
    <citation type="submission" date="2013-07" db="EMBL/GenBank/DDBJ databases">
        <title>Midgut Transcriptome Profiling of Anoplphora glabripennis, a Lignocellulose Degrading, Wood-Boring Cerambycid.</title>
        <authorList>
            <person name="Scully E.D."/>
            <person name="Hoover K."/>
            <person name="Carlson J.E."/>
            <person name="Tien M."/>
            <person name="Geib S.M."/>
        </authorList>
    </citation>
    <scope>NUCLEOTIDE SEQUENCE</scope>
</reference>
<dbReference type="PANTHER" id="PTHR33198">
    <property type="entry name" value="ANK_REP_REGION DOMAIN-CONTAINING PROTEIN-RELATED"/>
    <property type="match status" value="1"/>
</dbReference>
<name>V5GL47_ANOGL</name>
<accession>V5GL47</accession>
<feature type="non-terminal residue" evidence="1">
    <location>
        <position position="118"/>
    </location>
</feature>
<dbReference type="PANTHER" id="PTHR33198:SF19">
    <property type="entry name" value="CCHC-TYPE DOMAIN-CONTAINING PROTEIN"/>
    <property type="match status" value="1"/>
</dbReference>
<dbReference type="AlphaFoldDB" id="V5GL47"/>
<organism evidence="1">
    <name type="scientific">Anoplophora glabripennis</name>
    <name type="common">Asian longhorn beetle</name>
    <name type="synonym">Anoplophora nobilis</name>
    <dbReference type="NCBI Taxonomy" id="217634"/>
    <lineage>
        <taxon>Eukaryota</taxon>
        <taxon>Metazoa</taxon>
        <taxon>Ecdysozoa</taxon>
        <taxon>Arthropoda</taxon>
        <taxon>Hexapoda</taxon>
        <taxon>Insecta</taxon>
        <taxon>Pterygota</taxon>
        <taxon>Neoptera</taxon>
        <taxon>Endopterygota</taxon>
        <taxon>Coleoptera</taxon>
        <taxon>Polyphaga</taxon>
        <taxon>Cucujiformia</taxon>
        <taxon>Chrysomeloidea</taxon>
        <taxon>Cerambycidae</taxon>
        <taxon>Lamiinae</taxon>
        <taxon>Lamiini</taxon>
        <taxon>Anoplophora</taxon>
    </lineage>
</organism>
<proteinExistence type="predicted"/>
<evidence type="ECO:0000313" key="1">
    <source>
        <dbReference type="EMBL" id="JAB61108.1"/>
    </source>
</evidence>
<sequence length="118" mass="13781">MAMATENVGHLREFDPLKSDWSIYKRRLENYFLANDITDKVRKRAIILNLLSEDAYQLVHSLCLPAEPESKSYDDLIKLISEHFKPTVSIFASRYKFYNANKASNESPKEWAARLRNL</sequence>
<dbReference type="EMBL" id="GALX01007358">
    <property type="protein sequence ID" value="JAB61108.1"/>
    <property type="molecule type" value="Transcribed_RNA"/>
</dbReference>
<protein>
    <submittedName>
        <fullName evidence="1">Uncharacterized protein</fullName>
    </submittedName>
</protein>